<dbReference type="SUPFAM" id="SSF54197">
    <property type="entry name" value="HIT-like"/>
    <property type="match status" value="1"/>
</dbReference>
<dbReference type="GO" id="GO:0009117">
    <property type="term" value="P:nucleotide metabolic process"/>
    <property type="evidence" value="ECO:0007669"/>
    <property type="project" value="TreeGrafter"/>
</dbReference>
<accession>A0A1Q5PKQ2</accession>
<feature type="active site" description="Tele-AMP-histidine intermediate" evidence="1">
    <location>
        <position position="93"/>
    </location>
</feature>
<dbReference type="STRING" id="1921764.BSR28_08045"/>
<dbReference type="PRINTS" id="PR00332">
    <property type="entry name" value="HISTRIAD"/>
</dbReference>
<dbReference type="InterPro" id="IPR001310">
    <property type="entry name" value="Histidine_triad_HIT"/>
</dbReference>
<dbReference type="Pfam" id="PF01230">
    <property type="entry name" value="HIT"/>
    <property type="match status" value="1"/>
</dbReference>
<evidence type="ECO:0000259" key="4">
    <source>
        <dbReference type="PROSITE" id="PS51084"/>
    </source>
</evidence>
<evidence type="ECO:0000313" key="5">
    <source>
        <dbReference type="EMBL" id="OKL47215.1"/>
    </source>
</evidence>
<dbReference type="PANTHER" id="PTHR46648">
    <property type="entry name" value="HIT FAMILY PROTEIN 1"/>
    <property type="match status" value="1"/>
</dbReference>
<evidence type="ECO:0000256" key="1">
    <source>
        <dbReference type="PIRSR" id="PIRSR601310-1"/>
    </source>
</evidence>
<dbReference type="InterPro" id="IPR011146">
    <property type="entry name" value="HIT-like"/>
</dbReference>
<evidence type="ECO:0000313" key="6">
    <source>
        <dbReference type="Proteomes" id="UP000186785"/>
    </source>
</evidence>
<dbReference type="Gene3D" id="3.30.428.10">
    <property type="entry name" value="HIT-like"/>
    <property type="match status" value="1"/>
</dbReference>
<sequence length="133" mass="14710">MSTIFEQIIAGEIPSQKVYEDDVCVAFLDIAPQSHGHFLLVPRVPVDQFDELPADTLAHLFELVGKFSKPLREEFGSERCGVVIAGYGVPHAHIHLFPTNGMEDFNLEKHLEVSPEELAADAERVRKALSSVG</sequence>
<dbReference type="PANTHER" id="PTHR46648:SF1">
    <property type="entry name" value="ADENOSINE 5'-MONOPHOSPHORAMIDASE HNT1"/>
    <property type="match status" value="1"/>
</dbReference>
<comment type="caution">
    <text evidence="5">The sequence shown here is derived from an EMBL/GenBank/DDBJ whole genome shotgun (WGS) entry which is preliminary data.</text>
</comment>
<name>A0A1Q5PKQ2_9ACTO</name>
<reference evidence="5 6" key="1">
    <citation type="submission" date="2016-11" db="EMBL/GenBank/DDBJ databases">
        <title>Actinomyces gypaetusis sp. nov. isolated from the vulture Gypaetus barbatus in Qinghai Tibet Plateau China.</title>
        <authorList>
            <person name="Meng X."/>
        </authorList>
    </citation>
    <scope>NUCLEOTIDE SEQUENCE [LARGE SCALE GENOMIC DNA]</scope>
    <source>
        <strain evidence="5 6">VUL4_2</strain>
    </source>
</reference>
<dbReference type="Proteomes" id="UP000186785">
    <property type="component" value="Unassembled WGS sequence"/>
</dbReference>
<dbReference type="PROSITE" id="PS51084">
    <property type="entry name" value="HIT_2"/>
    <property type="match status" value="1"/>
</dbReference>
<dbReference type="RefSeq" id="WP_073709448.1">
    <property type="nucleotide sequence ID" value="NZ_MQSU01000004.1"/>
</dbReference>
<evidence type="ECO:0000256" key="2">
    <source>
        <dbReference type="PIRSR" id="PIRSR601310-3"/>
    </source>
</evidence>
<dbReference type="OrthoDB" id="9784774at2"/>
<evidence type="ECO:0000256" key="3">
    <source>
        <dbReference type="PROSITE-ProRule" id="PRU00464"/>
    </source>
</evidence>
<feature type="short sequence motif" description="Histidine triad motif" evidence="2 3">
    <location>
        <begin position="91"/>
        <end position="95"/>
    </location>
</feature>
<dbReference type="AlphaFoldDB" id="A0A1Q5PKQ2"/>
<keyword evidence="6" id="KW-1185">Reference proteome</keyword>
<feature type="domain" description="HIT" evidence="4">
    <location>
        <begin position="4"/>
        <end position="107"/>
    </location>
</feature>
<dbReference type="InterPro" id="IPR036265">
    <property type="entry name" value="HIT-like_sf"/>
</dbReference>
<dbReference type="EMBL" id="MQSV01000004">
    <property type="protein sequence ID" value="OKL47215.1"/>
    <property type="molecule type" value="Genomic_DNA"/>
</dbReference>
<gene>
    <name evidence="5" type="ORF">BSR29_06235</name>
</gene>
<organism evidence="5 6">
    <name type="scientific">Boudabousia liubingyangii</name>
    <dbReference type="NCBI Taxonomy" id="1921764"/>
    <lineage>
        <taxon>Bacteria</taxon>
        <taxon>Bacillati</taxon>
        <taxon>Actinomycetota</taxon>
        <taxon>Actinomycetes</taxon>
        <taxon>Actinomycetales</taxon>
        <taxon>Actinomycetaceae</taxon>
        <taxon>Boudabousia</taxon>
    </lineage>
</organism>
<protein>
    <recommendedName>
        <fullName evidence="4">HIT domain-containing protein</fullName>
    </recommendedName>
</protein>
<dbReference type="GO" id="GO:0003824">
    <property type="term" value="F:catalytic activity"/>
    <property type="evidence" value="ECO:0007669"/>
    <property type="project" value="InterPro"/>
</dbReference>
<proteinExistence type="predicted"/>